<keyword evidence="17" id="KW-1185">Reference proteome</keyword>
<dbReference type="OrthoDB" id="983542at2759"/>
<sequence length="445" mass="50505">MTTEDSAAPQLHKCGPQPENTGPFRTTLMFGITEGVGSLNICLDVLKALNVSLSRIESRPSKSPGWDYEFFVDFDAEDSEQLSHIMKELGKVAKQVKAVSKKNTVATEEQIPWFPRKKTDLDTFADKVLEMGEELQSDHPGANDSVYRARRKEITEIAKTYRSGQPIPEIAYTEVEIKTWAAVFENLVRLFPTHACREHQYIFPLLVENCGYNANNIPQLETVSRFLKDCTGFTLRPVMGLLTSRDFLNGLAFRVFHSTQYIRHHSKPLYTPEPDVCHELLGHVPLFCDPDFADFSQEIGLASLGASDSDIEKLATIYWFTVEFGLCQQGNEIRAYGAGLLSSFGELEYALTSEPEKRVFDPNAAALQKYPITQYQPIYYVAESFKDAQAKVREFAKTLNRPFSVKYNPYTESIEVLDNKEKIVRYVQNIKSDLTNFVDALEKLR</sequence>
<evidence type="ECO:0000256" key="8">
    <source>
        <dbReference type="ARBA" id="ARBA00023033"/>
    </source>
</evidence>
<feature type="binding site" evidence="11">
    <location>
        <position position="323"/>
    </location>
    <ligand>
        <name>Fe cation</name>
        <dbReference type="ChEBI" id="CHEBI:24875"/>
    </ligand>
</feature>
<dbReference type="PANTHER" id="PTHR11473">
    <property type="entry name" value="AROMATIC AMINO ACID HYDROXYLASE"/>
    <property type="match status" value="1"/>
</dbReference>
<organism evidence="16 17">
    <name type="scientific">Paraglomus occultum</name>
    <dbReference type="NCBI Taxonomy" id="144539"/>
    <lineage>
        <taxon>Eukaryota</taxon>
        <taxon>Fungi</taxon>
        <taxon>Fungi incertae sedis</taxon>
        <taxon>Mucoromycota</taxon>
        <taxon>Glomeromycotina</taxon>
        <taxon>Glomeromycetes</taxon>
        <taxon>Paraglomerales</taxon>
        <taxon>Paraglomeraceae</taxon>
        <taxon>Paraglomus</taxon>
    </lineage>
</organism>
<evidence type="ECO:0000259" key="14">
    <source>
        <dbReference type="PROSITE" id="PS51410"/>
    </source>
</evidence>
<evidence type="ECO:0000256" key="6">
    <source>
        <dbReference type="ARBA" id="ARBA00023002"/>
    </source>
</evidence>
<dbReference type="InterPro" id="IPR018301">
    <property type="entry name" value="ArAA_hydroxylase_Fe/CU_BS"/>
</dbReference>
<keyword evidence="9" id="KW-0585">Phenylalanine catabolism</keyword>
<comment type="caution">
    <text evidence="16">The sequence shown here is derived from an EMBL/GenBank/DDBJ whole genome shotgun (WGS) entry which is preliminary data.</text>
</comment>
<comment type="similarity">
    <text evidence="3">Belongs to the biopterin-dependent aromatic amino acid hydroxylase family.</text>
</comment>
<keyword evidence="7 11" id="KW-0408">Iron</keyword>
<protein>
    <recommendedName>
        <fullName evidence="4">phenylalanine 4-monooxygenase</fullName>
        <ecNumber evidence="4">1.14.16.1</ecNumber>
    </recommendedName>
    <alternativeName>
        <fullName evidence="10">Phe-4-monooxygenase</fullName>
    </alternativeName>
</protein>
<dbReference type="FunFam" id="1.10.800.10:FF:000004">
    <property type="entry name" value="Tyrosine 3-monooxygenase"/>
    <property type="match status" value="1"/>
</dbReference>
<dbReference type="GO" id="GO:0004505">
    <property type="term" value="F:phenylalanine 4-monooxygenase activity"/>
    <property type="evidence" value="ECO:0007669"/>
    <property type="project" value="UniProtKB-EC"/>
</dbReference>
<evidence type="ECO:0000256" key="12">
    <source>
        <dbReference type="PIRSR" id="PIRSR601273-2"/>
    </source>
</evidence>
<dbReference type="Proteomes" id="UP000789572">
    <property type="component" value="Unassembled WGS sequence"/>
</dbReference>
<dbReference type="EC" id="1.14.16.1" evidence="4"/>
<dbReference type="InterPro" id="IPR036329">
    <property type="entry name" value="Aro-AA_hydroxylase_C_sf"/>
</dbReference>
<dbReference type="GO" id="GO:0006559">
    <property type="term" value="P:L-phenylalanine catabolic process"/>
    <property type="evidence" value="ECO:0007669"/>
    <property type="project" value="UniProtKB-KW"/>
</dbReference>
<dbReference type="Gene3D" id="1.10.800.10">
    <property type="entry name" value="Aromatic amino acid hydroxylase"/>
    <property type="match status" value="1"/>
</dbReference>
<proteinExistence type="inferred from homology"/>
<evidence type="ECO:0000256" key="13">
    <source>
        <dbReference type="SAM" id="MobiDB-lite"/>
    </source>
</evidence>
<dbReference type="InterPro" id="IPR036951">
    <property type="entry name" value="ArAA_hydroxylase_sf"/>
</dbReference>
<feature type="binding site" evidence="11">
    <location>
        <position position="283"/>
    </location>
    <ligand>
        <name>Fe cation</name>
        <dbReference type="ChEBI" id="CHEBI:24875"/>
    </ligand>
</feature>
<evidence type="ECO:0000256" key="1">
    <source>
        <dbReference type="ARBA" id="ARBA00001954"/>
    </source>
</evidence>
<dbReference type="InterPro" id="IPR041912">
    <property type="entry name" value="Euk_PheOH_cat"/>
</dbReference>
<evidence type="ECO:0000259" key="15">
    <source>
        <dbReference type="PROSITE" id="PS51671"/>
    </source>
</evidence>
<dbReference type="AlphaFoldDB" id="A0A9N8Z768"/>
<evidence type="ECO:0000256" key="2">
    <source>
        <dbReference type="ARBA" id="ARBA00005088"/>
    </source>
</evidence>
<gene>
    <name evidence="16" type="ORF">POCULU_LOCUS1009</name>
</gene>
<evidence type="ECO:0000256" key="3">
    <source>
        <dbReference type="ARBA" id="ARBA00009712"/>
    </source>
</evidence>
<feature type="domain" description="ACT" evidence="15">
    <location>
        <begin position="27"/>
        <end position="103"/>
    </location>
</feature>
<feature type="region of interest" description="Disordered" evidence="13">
    <location>
        <begin position="1"/>
        <end position="20"/>
    </location>
</feature>
<evidence type="ECO:0000313" key="16">
    <source>
        <dbReference type="EMBL" id="CAG8470323.1"/>
    </source>
</evidence>
<dbReference type="SUPFAM" id="SSF56534">
    <property type="entry name" value="Aromatic aminoacid monoxygenases, catalytic and oligomerization domains"/>
    <property type="match status" value="1"/>
</dbReference>
<dbReference type="PROSITE" id="PS51410">
    <property type="entry name" value="BH4_AAA_HYDROXYL_2"/>
    <property type="match status" value="1"/>
</dbReference>
<keyword evidence="6" id="KW-0560">Oxidoreductase</keyword>
<name>A0A9N8Z768_9GLOM</name>
<dbReference type="PROSITE" id="PS51671">
    <property type="entry name" value="ACT"/>
    <property type="match status" value="1"/>
</dbReference>
<evidence type="ECO:0000313" key="17">
    <source>
        <dbReference type="Proteomes" id="UP000789572"/>
    </source>
</evidence>
<dbReference type="InterPro" id="IPR019774">
    <property type="entry name" value="Aromatic-AA_hydroxylase_C"/>
</dbReference>
<evidence type="ECO:0000256" key="10">
    <source>
        <dbReference type="ARBA" id="ARBA00029922"/>
    </source>
</evidence>
<keyword evidence="8" id="KW-0503">Monooxygenase</keyword>
<dbReference type="PANTHER" id="PTHR11473:SF24">
    <property type="entry name" value="PHENYLALANINE-4-HYDROXYLASE"/>
    <property type="match status" value="1"/>
</dbReference>
<feature type="domain" description="Biopterin-dependent aromatic amino acid hydroxylase family profile" evidence="14">
    <location>
        <begin position="99"/>
        <end position="445"/>
    </location>
</feature>
<comment type="cofactor">
    <cofactor evidence="1 12">
        <name>Fe(2+)</name>
        <dbReference type="ChEBI" id="CHEBI:29033"/>
    </cofactor>
</comment>
<dbReference type="GO" id="GO:0004664">
    <property type="term" value="F:prephenate dehydratase activity"/>
    <property type="evidence" value="ECO:0007669"/>
    <property type="project" value="InterPro"/>
</dbReference>
<reference evidence="16" key="1">
    <citation type="submission" date="2021-06" db="EMBL/GenBank/DDBJ databases">
        <authorList>
            <person name="Kallberg Y."/>
            <person name="Tangrot J."/>
            <person name="Rosling A."/>
        </authorList>
    </citation>
    <scope>NUCLEOTIDE SEQUENCE</scope>
    <source>
        <strain evidence="16">IA702</strain>
    </source>
</reference>
<dbReference type="InterPro" id="IPR002912">
    <property type="entry name" value="ACT_dom"/>
</dbReference>
<feature type="binding site" evidence="11">
    <location>
        <position position="278"/>
    </location>
    <ligand>
        <name>Fe cation</name>
        <dbReference type="ChEBI" id="CHEBI:24875"/>
    </ligand>
</feature>
<dbReference type="GO" id="GO:0009094">
    <property type="term" value="P:L-phenylalanine biosynthetic process"/>
    <property type="evidence" value="ECO:0007669"/>
    <property type="project" value="InterPro"/>
</dbReference>
<keyword evidence="5 11" id="KW-0479">Metal-binding</keyword>
<dbReference type="EMBL" id="CAJVPJ010000065">
    <property type="protein sequence ID" value="CAG8470323.1"/>
    <property type="molecule type" value="Genomic_DNA"/>
</dbReference>
<evidence type="ECO:0000256" key="5">
    <source>
        <dbReference type="ARBA" id="ARBA00022723"/>
    </source>
</evidence>
<evidence type="ECO:0000256" key="11">
    <source>
        <dbReference type="PIRSR" id="PIRSR000336-1"/>
    </source>
</evidence>
<evidence type="ECO:0000256" key="4">
    <source>
        <dbReference type="ARBA" id="ARBA00011995"/>
    </source>
</evidence>
<dbReference type="PROSITE" id="PS00858">
    <property type="entry name" value="PREPHENATE_DEHYDR_2"/>
    <property type="match status" value="1"/>
</dbReference>
<dbReference type="InterPro" id="IPR001273">
    <property type="entry name" value="ArAA_hydroxylase"/>
</dbReference>
<dbReference type="GO" id="GO:0005506">
    <property type="term" value="F:iron ion binding"/>
    <property type="evidence" value="ECO:0007669"/>
    <property type="project" value="InterPro"/>
</dbReference>
<evidence type="ECO:0000256" key="9">
    <source>
        <dbReference type="ARBA" id="ARBA00023232"/>
    </source>
</evidence>
<dbReference type="InterPro" id="IPR045865">
    <property type="entry name" value="ACT-like_dom_sf"/>
</dbReference>
<dbReference type="SUPFAM" id="SSF55021">
    <property type="entry name" value="ACT-like"/>
    <property type="match status" value="1"/>
</dbReference>
<evidence type="ECO:0000256" key="7">
    <source>
        <dbReference type="ARBA" id="ARBA00023004"/>
    </source>
</evidence>
<comment type="pathway">
    <text evidence="2">Amino-acid degradation; L-phenylalanine degradation; acetoacetate and fumarate from L-phenylalanine: step 1/6.</text>
</comment>
<accession>A0A9N8Z768</accession>
<dbReference type="InterPro" id="IPR018528">
    <property type="entry name" value="Preph_deHydtase_CS"/>
</dbReference>
<dbReference type="CDD" id="cd03347">
    <property type="entry name" value="eu_PheOH"/>
    <property type="match status" value="1"/>
</dbReference>
<dbReference type="PRINTS" id="PR00372">
    <property type="entry name" value="FYWHYDRXLASE"/>
</dbReference>
<dbReference type="InterPro" id="IPR019773">
    <property type="entry name" value="Tyrosine_3-monooxygenase-like"/>
</dbReference>
<dbReference type="CDD" id="cd04880">
    <property type="entry name" value="ACT_AAAH-PDT-like"/>
    <property type="match status" value="1"/>
</dbReference>
<dbReference type="Pfam" id="PF00351">
    <property type="entry name" value="Biopterin_H"/>
    <property type="match status" value="1"/>
</dbReference>
<dbReference type="PROSITE" id="PS00367">
    <property type="entry name" value="BH4_AAA_HYDROXYL_1"/>
    <property type="match status" value="1"/>
</dbReference>
<dbReference type="PIRSF" id="PIRSF000336">
    <property type="entry name" value="TH"/>
    <property type="match status" value="1"/>
</dbReference>